<organism evidence="3 4">
    <name type="scientific">Aspergillus granulosus</name>
    <dbReference type="NCBI Taxonomy" id="176169"/>
    <lineage>
        <taxon>Eukaryota</taxon>
        <taxon>Fungi</taxon>
        <taxon>Dikarya</taxon>
        <taxon>Ascomycota</taxon>
        <taxon>Pezizomycotina</taxon>
        <taxon>Eurotiomycetes</taxon>
        <taxon>Eurotiomycetidae</taxon>
        <taxon>Eurotiales</taxon>
        <taxon>Aspergillaceae</taxon>
        <taxon>Aspergillus</taxon>
        <taxon>Aspergillus subgen. Nidulantes</taxon>
    </lineage>
</organism>
<protein>
    <recommendedName>
        <fullName evidence="5">GPI anchored protein</fullName>
    </recommendedName>
</protein>
<keyword evidence="2" id="KW-0732">Signal</keyword>
<feature type="compositionally biased region" description="Low complexity" evidence="1">
    <location>
        <begin position="44"/>
        <end position="80"/>
    </location>
</feature>
<evidence type="ECO:0000313" key="4">
    <source>
        <dbReference type="Proteomes" id="UP001610334"/>
    </source>
</evidence>
<name>A0ABR4H142_9EURO</name>
<keyword evidence="4" id="KW-1185">Reference proteome</keyword>
<evidence type="ECO:0000256" key="1">
    <source>
        <dbReference type="SAM" id="MobiDB-lite"/>
    </source>
</evidence>
<comment type="caution">
    <text evidence="3">The sequence shown here is derived from an EMBL/GenBank/DDBJ whole genome shotgun (WGS) entry which is preliminary data.</text>
</comment>
<accession>A0ABR4H142</accession>
<reference evidence="3 4" key="1">
    <citation type="submission" date="2024-07" db="EMBL/GenBank/DDBJ databases">
        <title>Section-level genome sequencing and comparative genomics of Aspergillus sections Usti and Cavernicolus.</title>
        <authorList>
            <consortium name="Lawrence Berkeley National Laboratory"/>
            <person name="Nybo J.L."/>
            <person name="Vesth T.C."/>
            <person name="Theobald S."/>
            <person name="Frisvad J.C."/>
            <person name="Larsen T.O."/>
            <person name="Kjaerboelling I."/>
            <person name="Rothschild-Mancinelli K."/>
            <person name="Lyhne E.K."/>
            <person name="Kogle M.E."/>
            <person name="Barry K."/>
            <person name="Clum A."/>
            <person name="Na H."/>
            <person name="Ledsgaard L."/>
            <person name="Lin J."/>
            <person name="Lipzen A."/>
            <person name="Kuo A."/>
            <person name="Riley R."/>
            <person name="Mondo S."/>
            <person name="Labutti K."/>
            <person name="Haridas S."/>
            <person name="Pangalinan J."/>
            <person name="Salamov A.A."/>
            <person name="Simmons B.A."/>
            <person name="Magnuson J.K."/>
            <person name="Chen J."/>
            <person name="Drula E."/>
            <person name="Henrissat B."/>
            <person name="Wiebenga A."/>
            <person name="Lubbers R.J."/>
            <person name="Gomes A.C."/>
            <person name="Makela M.R."/>
            <person name="Stajich J."/>
            <person name="Grigoriev I.V."/>
            <person name="Mortensen U.H."/>
            <person name="De Vries R.P."/>
            <person name="Baker S.E."/>
            <person name="Andersen M.R."/>
        </authorList>
    </citation>
    <scope>NUCLEOTIDE SEQUENCE [LARGE SCALE GENOMIC DNA]</scope>
    <source>
        <strain evidence="3 4">CBS 588.65</strain>
    </source>
</reference>
<evidence type="ECO:0000256" key="2">
    <source>
        <dbReference type="SAM" id="SignalP"/>
    </source>
</evidence>
<dbReference type="Proteomes" id="UP001610334">
    <property type="component" value="Unassembled WGS sequence"/>
</dbReference>
<feature type="chain" id="PRO_5047287146" description="GPI anchored protein" evidence="2">
    <location>
        <begin position="22"/>
        <end position="114"/>
    </location>
</feature>
<evidence type="ECO:0000313" key="3">
    <source>
        <dbReference type="EMBL" id="KAL2809170.1"/>
    </source>
</evidence>
<evidence type="ECO:0008006" key="5">
    <source>
        <dbReference type="Google" id="ProtNLM"/>
    </source>
</evidence>
<feature type="region of interest" description="Disordered" evidence="1">
    <location>
        <begin position="44"/>
        <end position="90"/>
    </location>
</feature>
<dbReference type="EMBL" id="JBFXLT010000094">
    <property type="protein sequence ID" value="KAL2809170.1"/>
    <property type="molecule type" value="Genomic_DNA"/>
</dbReference>
<gene>
    <name evidence="3" type="ORF">BJX63DRAFT_435388</name>
</gene>
<feature type="signal peptide" evidence="2">
    <location>
        <begin position="1"/>
        <end position="21"/>
    </location>
</feature>
<sequence length="114" mass="11426">MKLSALASTVLFLGAAQFVGANETLTSTLTTTITRTLIRVNAVSPTATPVPSSSAPVIPTSHPVSSSTLLPSSTETGTPTESEEPEHTNMAAGFEGSMPVALAGGALALFLGAL</sequence>
<proteinExistence type="predicted"/>